<organism evidence="1 2">
    <name type="scientific">Engystomops pustulosus</name>
    <name type="common">Tungara frog</name>
    <name type="synonym">Physalaemus pustulosus</name>
    <dbReference type="NCBI Taxonomy" id="76066"/>
    <lineage>
        <taxon>Eukaryota</taxon>
        <taxon>Metazoa</taxon>
        <taxon>Chordata</taxon>
        <taxon>Craniata</taxon>
        <taxon>Vertebrata</taxon>
        <taxon>Euteleostomi</taxon>
        <taxon>Amphibia</taxon>
        <taxon>Batrachia</taxon>
        <taxon>Anura</taxon>
        <taxon>Neobatrachia</taxon>
        <taxon>Hyloidea</taxon>
        <taxon>Leptodactylidae</taxon>
        <taxon>Leiuperinae</taxon>
        <taxon>Engystomops</taxon>
    </lineage>
</organism>
<dbReference type="AlphaFoldDB" id="A0AAV7C207"/>
<proteinExistence type="predicted"/>
<protein>
    <submittedName>
        <fullName evidence="1">Uncharacterized protein</fullName>
    </submittedName>
</protein>
<sequence>MIFNVFMSKSKFNIKSNIEFLIRNTRPVIGSFQCSGVSLIWGPPLAYGQWRLGEDAVLLHPPPQTSIVSVEQMWEFYCRIR</sequence>
<dbReference type="Proteomes" id="UP000824782">
    <property type="component" value="Unassembled WGS sequence"/>
</dbReference>
<name>A0AAV7C207_ENGPU</name>
<reference evidence="1" key="1">
    <citation type="thesis" date="2020" institute="ProQuest LLC" country="789 East Eisenhower Parkway, Ann Arbor, MI, USA">
        <title>Comparative Genomics and Chromosome Evolution.</title>
        <authorList>
            <person name="Mudd A.B."/>
        </authorList>
    </citation>
    <scope>NUCLEOTIDE SEQUENCE</scope>
    <source>
        <strain evidence="1">237g6f4</strain>
        <tissue evidence="1">Blood</tissue>
    </source>
</reference>
<keyword evidence="2" id="KW-1185">Reference proteome</keyword>
<dbReference type="EMBL" id="WNYA01000004">
    <property type="protein sequence ID" value="KAG8578995.1"/>
    <property type="molecule type" value="Genomic_DNA"/>
</dbReference>
<evidence type="ECO:0000313" key="1">
    <source>
        <dbReference type="EMBL" id="KAG8578995.1"/>
    </source>
</evidence>
<gene>
    <name evidence="1" type="ORF">GDO81_010683</name>
</gene>
<evidence type="ECO:0000313" key="2">
    <source>
        <dbReference type="Proteomes" id="UP000824782"/>
    </source>
</evidence>
<comment type="caution">
    <text evidence="1">The sequence shown here is derived from an EMBL/GenBank/DDBJ whole genome shotgun (WGS) entry which is preliminary data.</text>
</comment>
<accession>A0AAV7C207</accession>